<dbReference type="Proteomes" id="UP001224392">
    <property type="component" value="Unassembled WGS sequence"/>
</dbReference>
<sequence length="285" mass="30455">MVSVSRAREHPVAGVQQLQRDLLAPEPFNGLFQAGDKVIFLAGLASQVACARNPQLSSRLNRELPVSCLARADEAGVESFLFLSSVKAEQPLGGGALTIEYAGGTPRAQYGRDKAAAEVELIGAGSRCRVNVLRPANVYVDKLSPLHEAAPRGVLSAAMSIVRLAGKLPHAGRRSYVGLSDLCEAIECVIKKSSIDRQVFNVAEPNYPALGEAVARYAGQQVGESRLLSGLLALVSWSQRNMGKIGLESPAVFNLARDMVQSEVYSAAKLRCMAGWQPLSRMAVV</sequence>
<feature type="domain" description="NAD-dependent epimerase/dehydratase" evidence="1">
    <location>
        <begin position="16"/>
        <end position="203"/>
    </location>
</feature>
<dbReference type="Gene3D" id="3.40.50.720">
    <property type="entry name" value="NAD(P)-binding Rossmann-like Domain"/>
    <property type="match status" value="1"/>
</dbReference>
<reference evidence="2 3" key="1">
    <citation type="submission" date="2023-04" db="EMBL/GenBank/DDBJ databases">
        <title>Marinobulbifer ophiurae gen. nov., sp. Nov., isolate from tissue of brittle star Ophioplocus japonicus.</title>
        <authorList>
            <person name="Kawano K."/>
            <person name="Sawayama S."/>
            <person name="Nakagawa S."/>
        </authorList>
    </citation>
    <scope>NUCLEOTIDE SEQUENCE [LARGE SCALE GENOMIC DNA]</scope>
    <source>
        <strain evidence="2 3">NKW57</strain>
    </source>
</reference>
<gene>
    <name evidence="2" type="ORF">MNKW57_27740</name>
</gene>
<evidence type="ECO:0000259" key="1">
    <source>
        <dbReference type="Pfam" id="PF01370"/>
    </source>
</evidence>
<name>A0ABQ6M276_9GAMM</name>
<organism evidence="2 3">
    <name type="scientific">Biformimicrobium ophioploci</name>
    <dbReference type="NCBI Taxonomy" id="3036711"/>
    <lineage>
        <taxon>Bacteria</taxon>
        <taxon>Pseudomonadati</taxon>
        <taxon>Pseudomonadota</taxon>
        <taxon>Gammaproteobacteria</taxon>
        <taxon>Cellvibrionales</taxon>
        <taxon>Microbulbiferaceae</taxon>
        <taxon>Biformimicrobium</taxon>
    </lineage>
</organism>
<evidence type="ECO:0000313" key="2">
    <source>
        <dbReference type="EMBL" id="GMG88453.1"/>
    </source>
</evidence>
<dbReference type="EMBL" id="BSYJ01000006">
    <property type="protein sequence ID" value="GMG88453.1"/>
    <property type="molecule type" value="Genomic_DNA"/>
</dbReference>
<dbReference type="InterPro" id="IPR036291">
    <property type="entry name" value="NAD(P)-bd_dom_sf"/>
</dbReference>
<keyword evidence="3" id="KW-1185">Reference proteome</keyword>
<comment type="caution">
    <text evidence="2">The sequence shown here is derived from an EMBL/GenBank/DDBJ whole genome shotgun (WGS) entry which is preliminary data.</text>
</comment>
<accession>A0ABQ6M276</accession>
<evidence type="ECO:0000313" key="3">
    <source>
        <dbReference type="Proteomes" id="UP001224392"/>
    </source>
</evidence>
<dbReference type="SUPFAM" id="SSF51735">
    <property type="entry name" value="NAD(P)-binding Rossmann-fold domains"/>
    <property type="match status" value="1"/>
</dbReference>
<protein>
    <recommendedName>
        <fullName evidence="1">NAD-dependent epimerase/dehydratase domain-containing protein</fullName>
    </recommendedName>
</protein>
<proteinExistence type="predicted"/>
<dbReference type="Pfam" id="PF01370">
    <property type="entry name" value="Epimerase"/>
    <property type="match status" value="1"/>
</dbReference>
<dbReference type="InterPro" id="IPR001509">
    <property type="entry name" value="Epimerase_deHydtase"/>
</dbReference>